<evidence type="ECO:0000313" key="3">
    <source>
        <dbReference type="Proteomes" id="UP000194143"/>
    </source>
</evidence>
<accession>A0A1W6WXJ6</accession>
<feature type="chain" id="PRO_5043151635" evidence="1">
    <location>
        <begin position="25"/>
        <end position="97"/>
    </location>
</feature>
<dbReference type="GeneID" id="67469965"/>
<reference evidence="2 3" key="1">
    <citation type="submission" date="2017-04" db="EMBL/GenBank/DDBJ databases">
        <title>Complete Genome Sequence of Bacillus thuringiensis type Strain ATCC 10792.</title>
        <authorList>
            <person name="Oh D.-H."/>
            <person name="Park B.-J."/>
            <person name="Shuai W."/>
            <person name="Chelliah R."/>
        </authorList>
    </citation>
    <scope>NUCLEOTIDE SEQUENCE [LARGE SCALE GENOMIC DNA]</scope>
    <source>
        <strain evidence="2 3">ATCC 10792</strain>
        <plasmid evidence="2 3">poh1</plasmid>
    </source>
</reference>
<sequence length="97" mass="11006">MLKKLTAGLLAASLLFSVSGKAFAWEDVGTETKKEKRIVAENCWHYPNDGDPKRLLKMYEVYEVTYQIKRHSNGKITKSKIGEKRVDSGWEVGGRCN</sequence>
<protein>
    <submittedName>
        <fullName evidence="2">Uncharacterized protein</fullName>
    </submittedName>
</protein>
<gene>
    <name evidence="2" type="ORF">CAB88_30105</name>
</gene>
<dbReference type="EMBL" id="CP021062">
    <property type="protein sequence ID" value="ARP61276.1"/>
    <property type="molecule type" value="Genomic_DNA"/>
</dbReference>
<dbReference type="AlphaFoldDB" id="A0A1W6WXJ6"/>
<dbReference type="Proteomes" id="UP000194143">
    <property type="component" value="Plasmid poh1"/>
</dbReference>
<geneLocation type="plasmid" evidence="2 3">
    <name>poh1</name>
</geneLocation>
<name>A0A1W6WXJ6_BACTU</name>
<evidence type="ECO:0000256" key="1">
    <source>
        <dbReference type="SAM" id="SignalP"/>
    </source>
</evidence>
<keyword evidence="3" id="KW-1185">Reference proteome</keyword>
<dbReference type="RefSeq" id="WP_000914416.1">
    <property type="nucleotide sequence ID" value="NZ_CP021062.1"/>
</dbReference>
<evidence type="ECO:0000313" key="2">
    <source>
        <dbReference type="EMBL" id="ARP61276.1"/>
    </source>
</evidence>
<proteinExistence type="predicted"/>
<keyword evidence="1" id="KW-0732">Signal</keyword>
<feature type="signal peptide" evidence="1">
    <location>
        <begin position="1"/>
        <end position="24"/>
    </location>
</feature>
<keyword evidence="2" id="KW-0614">Plasmid</keyword>
<organism evidence="2 3">
    <name type="scientific">Bacillus thuringiensis</name>
    <dbReference type="NCBI Taxonomy" id="1428"/>
    <lineage>
        <taxon>Bacteria</taxon>
        <taxon>Bacillati</taxon>
        <taxon>Bacillota</taxon>
        <taxon>Bacilli</taxon>
        <taxon>Bacillales</taxon>
        <taxon>Bacillaceae</taxon>
        <taxon>Bacillus</taxon>
        <taxon>Bacillus cereus group</taxon>
    </lineage>
</organism>